<dbReference type="STRING" id="40754.THII_0048"/>
<evidence type="ECO:0000256" key="1">
    <source>
        <dbReference type="ARBA" id="ARBA00009275"/>
    </source>
</evidence>
<organism evidence="5 6">
    <name type="scientific">Thioploca ingrica</name>
    <dbReference type="NCBI Taxonomy" id="40754"/>
    <lineage>
        <taxon>Bacteria</taxon>
        <taxon>Pseudomonadati</taxon>
        <taxon>Pseudomonadota</taxon>
        <taxon>Gammaproteobacteria</taxon>
        <taxon>Thiotrichales</taxon>
        <taxon>Thiotrichaceae</taxon>
        <taxon>Thioploca</taxon>
    </lineage>
</organism>
<dbReference type="CDD" id="cd01310">
    <property type="entry name" value="TatD_DNAse"/>
    <property type="match status" value="1"/>
</dbReference>
<dbReference type="KEGG" id="tig:THII_0048"/>
<evidence type="ECO:0000313" key="5">
    <source>
        <dbReference type="EMBL" id="BAP54345.1"/>
    </source>
</evidence>
<dbReference type="GO" id="GO:0016788">
    <property type="term" value="F:hydrolase activity, acting on ester bonds"/>
    <property type="evidence" value="ECO:0007669"/>
    <property type="project" value="InterPro"/>
</dbReference>
<dbReference type="InterPro" id="IPR018228">
    <property type="entry name" value="DNase_TatD-rel_CS"/>
</dbReference>
<feature type="binding site" evidence="4">
    <location>
        <position position="130"/>
    </location>
    <ligand>
        <name>a divalent metal cation</name>
        <dbReference type="ChEBI" id="CHEBI:60240"/>
        <label>2</label>
    </ligand>
</feature>
<dbReference type="FunFam" id="3.20.20.140:FF:000005">
    <property type="entry name" value="TatD family hydrolase"/>
    <property type="match status" value="1"/>
</dbReference>
<keyword evidence="2 4" id="KW-0479">Metal-binding</keyword>
<name>A0A090AHX1_9GAMM</name>
<dbReference type="OrthoDB" id="9810005at2"/>
<dbReference type="Proteomes" id="UP000031623">
    <property type="component" value="Chromosome"/>
</dbReference>
<feature type="binding site" evidence="4">
    <location>
        <position position="153"/>
    </location>
    <ligand>
        <name>a divalent metal cation</name>
        <dbReference type="ChEBI" id="CHEBI:60240"/>
        <label>2</label>
    </ligand>
</feature>
<dbReference type="PROSITE" id="PS01137">
    <property type="entry name" value="TATD_1"/>
    <property type="match status" value="1"/>
</dbReference>
<evidence type="ECO:0000256" key="2">
    <source>
        <dbReference type="ARBA" id="ARBA00022723"/>
    </source>
</evidence>
<feature type="binding site" evidence="4">
    <location>
        <position position="10"/>
    </location>
    <ligand>
        <name>a divalent metal cation</name>
        <dbReference type="ChEBI" id="CHEBI:60240"/>
        <label>1</label>
    </ligand>
</feature>
<sequence length="256" mass="29146">MITLIDSHSHFDDDSFSADREAVLARAQSVGVIRQIVPAISAGLWYRLREVCKQYSGLYPAYGLHPLYLPEHRQQHLDQLAQWIEQEQPVAVGECGLDYWVADLDKSEQERFFIAQLHLAREAHLPVIIHARRSVEDVIKQVRQIPGSYGVVHSFAGSEVQARQLIERGFYLSFGGPITYPRANKLRRLVQTLPLENILLETDSPDQPLSTHRGERNEPAYLLEVLQTVAELRQQSPVEVATMTNRNTITLFNLSL</sequence>
<keyword evidence="6" id="KW-1185">Reference proteome</keyword>
<dbReference type="Pfam" id="PF01026">
    <property type="entry name" value="TatD_DNase"/>
    <property type="match status" value="1"/>
</dbReference>
<dbReference type="HOGENOM" id="CLU_031506_0_1_6"/>
<gene>
    <name evidence="5" type="ORF">THII_0048</name>
</gene>
<accession>A0A090AHX1</accession>
<dbReference type="EMBL" id="AP014633">
    <property type="protein sequence ID" value="BAP54345.1"/>
    <property type="molecule type" value="Genomic_DNA"/>
</dbReference>
<dbReference type="GO" id="GO:0046872">
    <property type="term" value="F:metal ion binding"/>
    <property type="evidence" value="ECO:0007669"/>
    <property type="project" value="UniProtKB-KW"/>
</dbReference>
<dbReference type="NCBIfam" id="TIGR00010">
    <property type="entry name" value="YchF/TatD family DNA exonuclease"/>
    <property type="match status" value="1"/>
</dbReference>
<protein>
    <submittedName>
        <fullName evidence="5">Hydrolase, TatD family</fullName>
    </submittedName>
</protein>
<evidence type="ECO:0000256" key="4">
    <source>
        <dbReference type="PIRSR" id="PIRSR005902-1"/>
    </source>
</evidence>
<comment type="similarity">
    <text evidence="1">Belongs to the metallo-dependent hydrolases superfamily. TatD-type hydrolase family.</text>
</comment>
<dbReference type="SUPFAM" id="SSF51556">
    <property type="entry name" value="Metallo-dependent hydrolases"/>
    <property type="match status" value="1"/>
</dbReference>
<dbReference type="PANTHER" id="PTHR46124:SF3">
    <property type="entry name" value="HYDROLASE"/>
    <property type="match status" value="1"/>
</dbReference>
<feature type="binding site" evidence="4">
    <location>
        <position position="94"/>
    </location>
    <ligand>
        <name>a divalent metal cation</name>
        <dbReference type="ChEBI" id="CHEBI:60240"/>
        <label>1</label>
    </ligand>
</feature>
<dbReference type="GO" id="GO:0005829">
    <property type="term" value="C:cytosol"/>
    <property type="evidence" value="ECO:0007669"/>
    <property type="project" value="TreeGrafter"/>
</dbReference>
<dbReference type="PROSITE" id="PS01091">
    <property type="entry name" value="TATD_3"/>
    <property type="match status" value="1"/>
</dbReference>
<dbReference type="InterPro" id="IPR001130">
    <property type="entry name" value="TatD-like"/>
</dbReference>
<dbReference type="PANTHER" id="PTHR46124">
    <property type="entry name" value="D-AMINOACYL-TRNA DEACYLASE"/>
    <property type="match status" value="1"/>
</dbReference>
<dbReference type="InterPro" id="IPR015991">
    <property type="entry name" value="TatD/YcfH-like"/>
</dbReference>
<feature type="binding site" evidence="4">
    <location>
        <position position="203"/>
    </location>
    <ligand>
        <name>a divalent metal cation</name>
        <dbReference type="ChEBI" id="CHEBI:60240"/>
        <label>1</label>
    </ligand>
</feature>
<proteinExistence type="inferred from homology"/>
<dbReference type="InterPro" id="IPR032466">
    <property type="entry name" value="Metal_Hydrolase"/>
</dbReference>
<dbReference type="Gene3D" id="3.20.20.140">
    <property type="entry name" value="Metal-dependent hydrolases"/>
    <property type="match status" value="1"/>
</dbReference>
<reference evidence="5 6" key="1">
    <citation type="journal article" date="2014" name="ISME J.">
        <title>Ecophysiology of Thioploca ingrica as revealed by the complete genome sequence supplemented with proteomic evidence.</title>
        <authorList>
            <person name="Kojima H."/>
            <person name="Ogura Y."/>
            <person name="Yamamoto N."/>
            <person name="Togashi T."/>
            <person name="Mori H."/>
            <person name="Watanabe T."/>
            <person name="Nemoto F."/>
            <person name="Kurokawa K."/>
            <person name="Hayashi T."/>
            <person name="Fukui M."/>
        </authorList>
    </citation>
    <scope>NUCLEOTIDE SEQUENCE [LARGE SCALE GENOMIC DNA]</scope>
</reference>
<evidence type="ECO:0000256" key="3">
    <source>
        <dbReference type="ARBA" id="ARBA00022801"/>
    </source>
</evidence>
<dbReference type="AlphaFoldDB" id="A0A090AHX1"/>
<keyword evidence="3 5" id="KW-0378">Hydrolase</keyword>
<evidence type="ECO:0000313" key="6">
    <source>
        <dbReference type="Proteomes" id="UP000031623"/>
    </source>
</evidence>
<dbReference type="PIRSF" id="PIRSF005902">
    <property type="entry name" value="DNase_TatD"/>
    <property type="match status" value="1"/>
</dbReference>
<feature type="binding site" evidence="4">
    <location>
        <position position="8"/>
    </location>
    <ligand>
        <name>a divalent metal cation</name>
        <dbReference type="ChEBI" id="CHEBI:60240"/>
        <label>1</label>
    </ligand>
</feature>
<dbReference type="GO" id="GO:0004536">
    <property type="term" value="F:DNA nuclease activity"/>
    <property type="evidence" value="ECO:0007669"/>
    <property type="project" value="InterPro"/>
</dbReference>